<dbReference type="AlphaFoldDB" id="A0AAD2CGD6"/>
<organism evidence="3 4">
    <name type="scientific">Cylindrotheca closterium</name>
    <dbReference type="NCBI Taxonomy" id="2856"/>
    <lineage>
        <taxon>Eukaryota</taxon>
        <taxon>Sar</taxon>
        <taxon>Stramenopiles</taxon>
        <taxon>Ochrophyta</taxon>
        <taxon>Bacillariophyta</taxon>
        <taxon>Bacillariophyceae</taxon>
        <taxon>Bacillariophycidae</taxon>
        <taxon>Bacillariales</taxon>
        <taxon>Bacillariaceae</taxon>
        <taxon>Cylindrotheca</taxon>
    </lineage>
</organism>
<evidence type="ECO:0000313" key="3">
    <source>
        <dbReference type="EMBL" id="CAJ1903756.1"/>
    </source>
</evidence>
<dbReference type="Pfam" id="PF00240">
    <property type="entry name" value="ubiquitin"/>
    <property type="match status" value="1"/>
</dbReference>
<feature type="compositionally biased region" description="Basic residues" evidence="1">
    <location>
        <begin position="107"/>
        <end position="118"/>
    </location>
</feature>
<dbReference type="InterPro" id="IPR000626">
    <property type="entry name" value="Ubiquitin-like_dom"/>
</dbReference>
<evidence type="ECO:0000259" key="2">
    <source>
        <dbReference type="PROSITE" id="PS50053"/>
    </source>
</evidence>
<accession>A0AAD2CGD6</accession>
<dbReference type="PROSITE" id="PS50053">
    <property type="entry name" value="UBIQUITIN_2"/>
    <property type="match status" value="1"/>
</dbReference>
<dbReference type="CDD" id="cd17039">
    <property type="entry name" value="Ubl_ubiquitin_like"/>
    <property type="match status" value="1"/>
</dbReference>
<feature type="region of interest" description="Disordered" evidence="1">
    <location>
        <begin position="87"/>
        <end position="170"/>
    </location>
</feature>
<dbReference type="Gene3D" id="3.10.20.90">
    <property type="entry name" value="Phosphatidylinositol 3-kinase Catalytic Subunit, Chain A, domain 1"/>
    <property type="match status" value="1"/>
</dbReference>
<dbReference type="InterPro" id="IPR029071">
    <property type="entry name" value="Ubiquitin-like_domsf"/>
</dbReference>
<feature type="domain" description="Ubiquitin-like" evidence="2">
    <location>
        <begin position="8"/>
        <end position="76"/>
    </location>
</feature>
<reference evidence="3" key="1">
    <citation type="submission" date="2023-08" db="EMBL/GenBank/DDBJ databases">
        <authorList>
            <person name="Audoor S."/>
            <person name="Bilcke G."/>
        </authorList>
    </citation>
    <scope>NUCLEOTIDE SEQUENCE</scope>
</reference>
<feature type="compositionally biased region" description="Low complexity" evidence="1">
    <location>
        <begin position="119"/>
        <end position="140"/>
    </location>
</feature>
<protein>
    <recommendedName>
        <fullName evidence="2">Ubiquitin-like domain-containing protein</fullName>
    </recommendedName>
</protein>
<comment type="caution">
    <text evidence="3">The sequence shown here is derived from an EMBL/GenBank/DDBJ whole genome shotgun (WGS) entry which is preliminary data.</text>
</comment>
<dbReference type="Proteomes" id="UP001295423">
    <property type="component" value="Unassembled WGS sequence"/>
</dbReference>
<name>A0AAD2CGD6_9STRA</name>
<dbReference type="SUPFAM" id="SSF54236">
    <property type="entry name" value="Ubiquitin-like"/>
    <property type="match status" value="1"/>
</dbReference>
<dbReference type="EMBL" id="CAKOGP040000001">
    <property type="protein sequence ID" value="CAJ1903756.1"/>
    <property type="molecule type" value="Genomic_DNA"/>
</dbReference>
<gene>
    <name evidence="3" type="ORF">CYCCA115_LOCUS386</name>
</gene>
<proteinExistence type="predicted"/>
<sequence>MSRSTGETDITLTIIRTADAKKLEVVLPLSTTLGELKEDLGGADLFGPLPEDHQRLFFLGRELKSNHRSLQKLGLDRFPKNRVLHLHAKQQGAASTTTTSSTSATSKRQRKTNTRPRSTRSSTQQQQQQQQQKVTVTQTSAGNAVLEIHDDSDVEIVIDESPRDKRRRIS</sequence>
<evidence type="ECO:0000256" key="1">
    <source>
        <dbReference type="SAM" id="MobiDB-lite"/>
    </source>
</evidence>
<evidence type="ECO:0000313" key="4">
    <source>
        <dbReference type="Proteomes" id="UP001295423"/>
    </source>
</evidence>
<keyword evidence="4" id="KW-1185">Reference proteome</keyword>
<feature type="compositionally biased region" description="Low complexity" evidence="1">
    <location>
        <begin position="93"/>
        <end position="106"/>
    </location>
</feature>